<dbReference type="InterPro" id="IPR004401">
    <property type="entry name" value="YbaB/EbfC"/>
</dbReference>
<gene>
    <name evidence="4" type="ORF">ENF32_05075</name>
</gene>
<accession>A0A7C0U6R7</accession>
<evidence type="ECO:0000256" key="1">
    <source>
        <dbReference type="ARBA" id="ARBA00023125"/>
    </source>
</evidence>
<comment type="caution">
    <text evidence="4">The sequence shown here is derived from an EMBL/GenBank/DDBJ whole genome shotgun (WGS) entry which is preliminary data.</text>
</comment>
<name>A0A7C0U6R7_9BACT</name>
<proteinExistence type="inferred from homology"/>
<evidence type="ECO:0000256" key="2">
    <source>
        <dbReference type="HAMAP-Rule" id="MF_00274"/>
    </source>
</evidence>
<sequence length="102" mass="11231">MNLTSIMKQVQRLQARIAEMKEGLAEKEVEGTAGGGMVRVVVNGRQEVLSVVIEPEAMEDREMLEDLITAAVNDAMRKSKALMEEELSRITSELGVNIPGLF</sequence>
<dbReference type="PIRSF" id="PIRSF004555">
    <property type="entry name" value="UCP004555"/>
    <property type="match status" value="1"/>
</dbReference>
<dbReference type="PANTHER" id="PTHR33449:SF1">
    <property type="entry name" value="NUCLEOID-ASSOCIATED PROTEIN YBAB"/>
    <property type="match status" value="1"/>
</dbReference>
<keyword evidence="3" id="KW-0175">Coiled coil</keyword>
<comment type="function">
    <text evidence="2">Binds to DNA and alters its conformation. May be involved in regulation of gene expression, nucleoid organization and DNA protection.</text>
</comment>
<comment type="subunit">
    <text evidence="2">Homodimer.</text>
</comment>
<organism evidence="4">
    <name type="scientific">Thermosulfidibacter takaii</name>
    <dbReference type="NCBI Taxonomy" id="412593"/>
    <lineage>
        <taxon>Bacteria</taxon>
        <taxon>Pseudomonadati</taxon>
        <taxon>Thermosulfidibacterota</taxon>
        <taxon>Thermosulfidibacteria</taxon>
        <taxon>Thermosulfidibacterales</taxon>
        <taxon>Thermosulfidibacteraceae</taxon>
    </lineage>
</organism>
<comment type="subcellular location">
    <subcellularLocation>
        <location evidence="2">Cytoplasm</location>
        <location evidence="2">Nucleoid</location>
    </subcellularLocation>
</comment>
<dbReference type="NCBIfam" id="TIGR00103">
    <property type="entry name" value="DNA_YbaB_EbfC"/>
    <property type="match status" value="1"/>
</dbReference>
<evidence type="ECO:0000256" key="3">
    <source>
        <dbReference type="SAM" id="Coils"/>
    </source>
</evidence>
<dbReference type="Pfam" id="PF02575">
    <property type="entry name" value="YbaB_DNA_bd"/>
    <property type="match status" value="1"/>
</dbReference>
<dbReference type="EMBL" id="DQWS01000186">
    <property type="protein sequence ID" value="HDD53422.1"/>
    <property type="molecule type" value="Genomic_DNA"/>
</dbReference>
<reference evidence="4" key="1">
    <citation type="journal article" date="2020" name="mSystems">
        <title>Genome- and Community-Level Interaction Insights into Carbon Utilization and Element Cycling Functions of Hydrothermarchaeota in Hydrothermal Sediment.</title>
        <authorList>
            <person name="Zhou Z."/>
            <person name="Liu Y."/>
            <person name="Xu W."/>
            <person name="Pan J."/>
            <person name="Luo Z.H."/>
            <person name="Li M."/>
        </authorList>
    </citation>
    <scope>NUCLEOTIDE SEQUENCE [LARGE SCALE GENOMIC DNA]</scope>
    <source>
        <strain evidence="4">HyVt-115</strain>
    </source>
</reference>
<dbReference type="Proteomes" id="UP000885690">
    <property type="component" value="Unassembled WGS sequence"/>
</dbReference>
<dbReference type="InterPro" id="IPR036894">
    <property type="entry name" value="YbaB-like_sf"/>
</dbReference>
<keyword evidence="2" id="KW-0963">Cytoplasm</keyword>
<feature type="coiled-coil region" evidence="3">
    <location>
        <begin position="3"/>
        <end position="30"/>
    </location>
</feature>
<dbReference type="HAMAP" id="MF_00274">
    <property type="entry name" value="DNA_YbaB_EbfC"/>
    <property type="match status" value="1"/>
</dbReference>
<dbReference type="Gene3D" id="3.30.1310.10">
    <property type="entry name" value="Nucleoid-associated protein YbaB-like domain"/>
    <property type="match status" value="1"/>
</dbReference>
<dbReference type="SUPFAM" id="SSF82607">
    <property type="entry name" value="YbaB-like"/>
    <property type="match status" value="1"/>
</dbReference>
<dbReference type="GO" id="GO:0043590">
    <property type="term" value="C:bacterial nucleoid"/>
    <property type="evidence" value="ECO:0007669"/>
    <property type="project" value="UniProtKB-UniRule"/>
</dbReference>
<dbReference type="AlphaFoldDB" id="A0A7C0U6R7"/>
<dbReference type="GO" id="GO:0005829">
    <property type="term" value="C:cytosol"/>
    <property type="evidence" value="ECO:0007669"/>
    <property type="project" value="TreeGrafter"/>
</dbReference>
<comment type="similarity">
    <text evidence="2">Belongs to the YbaB/EbfC family.</text>
</comment>
<dbReference type="GO" id="GO:0003677">
    <property type="term" value="F:DNA binding"/>
    <property type="evidence" value="ECO:0007669"/>
    <property type="project" value="UniProtKB-UniRule"/>
</dbReference>
<protein>
    <recommendedName>
        <fullName evidence="2">Nucleoid-associated protein ENF32_05075</fullName>
    </recommendedName>
</protein>
<keyword evidence="1 2" id="KW-0238">DNA-binding</keyword>
<dbReference type="PANTHER" id="PTHR33449">
    <property type="entry name" value="NUCLEOID-ASSOCIATED PROTEIN YBAB"/>
    <property type="match status" value="1"/>
</dbReference>
<evidence type="ECO:0000313" key="4">
    <source>
        <dbReference type="EMBL" id="HDD53422.1"/>
    </source>
</evidence>